<dbReference type="RefSeq" id="WP_013866051.1">
    <property type="nucleotide sequence ID" value="NC_015635.1"/>
</dbReference>
<accession>F5XIK1</accession>
<organism evidence="2 3">
    <name type="scientific">Microlunatus phosphovorus (strain ATCC 700054 / DSM 10555 / JCM 9379 / NBRC 101784 / NCIMB 13414 / VKM Ac-1990 / NM-1)</name>
    <dbReference type="NCBI Taxonomy" id="1032480"/>
    <lineage>
        <taxon>Bacteria</taxon>
        <taxon>Bacillati</taxon>
        <taxon>Actinomycetota</taxon>
        <taxon>Actinomycetes</taxon>
        <taxon>Propionibacteriales</taxon>
        <taxon>Propionibacteriaceae</taxon>
        <taxon>Microlunatus</taxon>
    </lineage>
</organism>
<reference evidence="2 3" key="1">
    <citation type="submission" date="2011-05" db="EMBL/GenBank/DDBJ databases">
        <title>Whole genome sequence of Microlunatus phosphovorus NM-1.</title>
        <authorList>
            <person name="Hosoyama A."/>
            <person name="Sasaki K."/>
            <person name="Harada T."/>
            <person name="Igarashi R."/>
            <person name="Kawakoshi A."/>
            <person name="Sasagawa M."/>
            <person name="Fukada J."/>
            <person name="Nakamura S."/>
            <person name="Katano Y."/>
            <person name="Hanada S."/>
            <person name="Kamagata Y."/>
            <person name="Nakamura N."/>
            <person name="Yamazaki S."/>
            <person name="Fujita N."/>
        </authorList>
    </citation>
    <scope>NUCLEOTIDE SEQUENCE [LARGE SCALE GENOMIC DNA]</scope>
    <source>
        <strain evidence="3">ATCC 700054 / DSM 10555 / JCM 9379 / NBRC 101784 / NCIMB 13414 / VKM Ac-1990 / NM-1</strain>
    </source>
</reference>
<keyword evidence="1" id="KW-1133">Transmembrane helix</keyword>
<dbReference type="Proteomes" id="UP000007947">
    <property type="component" value="Chromosome"/>
</dbReference>
<dbReference type="Pfam" id="PF08592">
    <property type="entry name" value="Anthrone_oxy"/>
    <property type="match status" value="1"/>
</dbReference>
<gene>
    <name evidence="2" type="ordered locus">MLP_52250</name>
</gene>
<evidence type="ECO:0000313" key="2">
    <source>
        <dbReference type="EMBL" id="BAK38239.1"/>
    </source>
</evidence>
<name>F5XIK1_MICPN</name>
<dbReference type="KEGG" id="mph:MLP_52250"/>
<protein>
    <recommendedName>
        <fullName evidence="4">DUF1772 domain-containing protein</fullName>
    </recommendedName>
</protein>
<dbReference type="EMBL" id="AP012204">
    <property type="protein sequence ID" value="BAK38239.1"/>
    <property type="molecule type" value="Genomic_DNA"/>
</dbReference>
<evidence type="ECO:0000313" key="3">
    <source>
        <dbReference type="Proteomes" id="UP000007947"/>
    </source>
</evidence>
<proteinExistence type="predicted"/>
<feature type="transmembrane region" description="Helical" evidence="1">
    <location>
        <begin position="51"/>
        <end position="72"/>
    </location>
</feature>
<keyword evidence="1" id="KW-0472">Membrane</keyword>
<dbReference type="OrthoDB" id="4412667at2"/>
<feature type="transmembrane region" description="Helical" evidence="1">
    <location>
        <begin position="133"/>
        <end position="151"/>
    </location>
</feature>
<feature type="transmembrane region" description="Helical" evidence="1">
    <location>
        <begin position="79"/>
        <end position="105"/>
    </location>
</feature>
<dbReference type="HOGENOM" id="CLU_111152_1_3_11"/>
<dbReference type="AlphaFoldDB" id="F5XIK1"/>
<keyword evidence="1" id="KW-0812">Transmembrane</keyword>
<evidence type="ECO:0008006" key="4">
    <source>
        <dbReference type="Google" id="ProtNLM"/>
    </source>
</evidence>
<keyword evidence="3" id="KW-1185">Reference proteome</keyword>
<dbReference type="InterPro" id="IPR013901">
    <property type="entry name" value="Anthrone_oxy"/>
</dbReference>
<evidence type="ECO:0000256" key="1">
    <source>
        <dbReference type="SAM" id="Phobius"/>
    </source>
</evidence>
<dbReference type="eggNOG" id="ENOG5033463">
    <property type="taxonomic scope" value="Bacteria"/>
</dbReference>
<sequence length="152" mass="16199">MAISVLELLGLFLGGLLAGEELVVRWGVQPALRRLEDHAHIEARVSLVRRLMIVVPALMIPTALVGAAVLVFSGTGAGFALRCAGVASLVAFLLLSFLGTVPINITVNDTWSPDNPPADWRKVVVRWEQIDTFRAGTATLAFVLFLVAAALG</sequence>